<proteinExistence type="predicted"/>
<dbReference type="Pfam" id="PF22945">
    <property type="entry name" value="LEM-3_GIY-YIG"/>
    <property type="match status" value="1"/>
</dbReference>
<comment type="caution">
    <text evidence="2">The sequence shown here is derived from an EMBL/GenBank/DDBJ whole genome shotgun (WGS) entry which is preliminary data.</text>
</comment>
<gene>
    <name evidence="2" type="ORF">CBQ26_10880</name>
</gene>
<dbReference type="CDD" id="cd10440">
    <property type="entry name" value="GIY-YIG_COG3680"/>
    <property type="match status" value="1"/>
</dbReference>
<evidence type="ECO:0000313" key="3">
    <source>
        <dbReference type="Proteomes" id="UP000197208"/>
    </source>
</evidence>
<name>A0A246BKE9_9DEIO</name>
<dbReference type="RefSeq" id="WP_088248668.1">
    <property type="nucleotide sequence ID" value="NZ_NHMK01000014.1"/>
</dbReference>
<evidence type="ECO:0000259" key="1">
    <source>
        <dbReference type="PROSITE" id="PS50164"/>
    </source>
</evidence>
<reference evidence="2 3" key="1">
    <citation type="submission" date="2017-05" db="EMBL/GenBank/DDBJ databases">
        <title>De novo genome assembly of Deniococcus indicus strain DR1.</title>
        <authorList>
            <person name="Chauhan D."/>
            <person name="Yennamalli R.M."/>
            <person name="Priyadarshini R."/>
        </authorList>
    </citation>
    <scope>NUCLEOTIDE SEQUENCE [LARGE SCALE GENOMIC DNA]</scope>
    <source>
        <strain evidence="2 3">DR1</strain>
    </source>
</reference>
<dbReference type="Proteomes" id="UP000197208">
    <property type="component" value="Unassembled WGS sequence"/>
</dbReference>
<accession>A0A246BKE9</accession>
<feature type="domain" description="GIY-YIG" evidence="1">
    <location>
        <begin position="5"/>
        <end position="92"/>
    </location>
</feature>
<dbReference type="EMBL" id="NHMK01000014">
    <property type="protein sequence ID" value="OWL95769.1"/>
    <property type="molecule type" value="Genomic_DNA"/>
</dbReference>
<dbReference type="AlphaFoldDB" id="A0A246BKE9"/>
<keyword evidence="3" id="KW-1185">Reference proteome</keyword>
<dbReference type="InterPro" id="IPR000305">
    <property type="entry name" value="GIY-YIG_endonuc"/>
</dbReference>
<organism evidence="2 3">
    <name type="scientific">Deinococcus indicus</name>
    <dbReference type="NCBI Taxonomy" id="223556"/>
    <lineage>
        <taxon>Bacteria</taxon>
        <taxon>Thermotogati</taxon>
        <taxon>Deinococcota</taxon>
        <taxon>Deinococci</taxon>
        <taxon>Deinococcales</taxon>
        <taxon>Deinococcaceae</taxon>
        <taxon>Deinococcus</taxon>
    </lineage>
</organism>
<protein>
    <recommendedName>
        <fullName evidence="1">GIY-YIG domain-containing protein</fullName>
    </recommendedName>
</protein>
<dbReference type="OrthoDB" id="67448at2"/>
<evidence type="ECO:0000313" key="2">
    <source>
        <dbReference type="EMBL" id="OWL95769.1"/>
    </source>
</evidence>
<dbReference type="PROSITE" id="PS50164">
    <property type="entry name" value="GIY_YIG"/>
    <property type="match status" value="1"/>
</dbReference>
<sequence>MTTDLSYYVYALKDPRTSPAAPFYVGKGIGTRAHDHLHRPDSTPKGQRIREILAAGAEVLVVRLVEGLTEAQALKIEAELIAAFGTQASGGLLTNTVLPSGLGGKARAGKVVPAGVPEKAQVGLQLLKDAVLEFAQANPGGVTNSDTASLLGLRSDYGGGAKDYLSYSVLGLLMREGKVERRKPGHQHVARVR</sequence>